<dbReference type="PROSITE" id="PS00920">
    <property type="entry name" value="NITRIL_CHT_1"/>
    <property type="match status" value="1"/>
</dbReference>
<dbReference type="Pfam" id="PF00795">
    <property type="entry name" value="CN_hydrolase"/>
    <property type="match status" value="1"/>
</dbReference>
<gene>
    <name evidence="3" type="ORF">METZ01_LOCUS143873</name>
</gene>
<organism evidence="3">
    <name type="scientific">marine metagenome</name>
    <dbReference type="NCBI Taxonomy" id="408172"/>
    <lineage>
        <taxon>unclassified sequences</taxon>
        <taxon>metagenomes</taxon>
        <taxon>ecological metagenomes</taxon>
    </lineage>
</organism>
<reference evidence="3" key="1">
    <citation type="submission" date="2018-05" db="EMBL/GenBank/DDBJ databases">
        <authorList>
            <person name="Lanie J.A."/>
            <person name="Ng W.-L."/>
            <person name="Kazmierczak K.M."/>
            <person name="Andrzejewski T.M."/>
            <person name="Davidsen T.M."/>
            <person name="Wayne K.J."/>
            <person name="Tettelin H."/>
            <person name="Glass J.I."/>
            <person name="Rusch D."/>
            <person name="Podicherti R."/>
            <person name="Tsui H.-C.T."/>
            <person name="Winkler M.E."/>
        </authorList>
    </citation>
    <scope>NUCLEOTIDE SEQUENCE</scope>
</reference>
<evidence type="ECO:0000313" key="3">
    <source>
        <dbReference type="EMBL" id="SVA91019.1"/>
    </source>
</evidence>
<protein>
    <recommendedName>
        <fullName evidence="2">CN hydrolase domain-containing protein</fullName>
    </recommendedName>
</protein>
<feature type="non-terminal residue" evidence="3">
    <location>
        <position position="101"/>
    </location>
</feature>
<dbReference type="Gene3D" id="3.60.110.10">
    <property type="entry name" value="Carbon-nitrogen hydrolase"/>
    <property type="match status" value="1"/>
</dbReference>
<dbReference type="GO" id="GO:0000257">
    <property type="term" value="F:nitrilase activity"/>
    <property type="evidence" value="ECO:0007669"/>
    <property type="project" value="UniProtKB-ARBA"/>
</dbReference>
<dbReference type="EMBL" id="UINC01022097">
    <property type="protein sequence ID" value="SVA91019.1"/>
    <property type="molecule type" value="Genomic_DNA"/>
</dbReference>
<sequence length="101" mass="11242">MTKVAIVQQAPIFLDKEKTIQKIITLIEEAAGSGAKLIVFPETFIPGYPDWIWRLRPANDEKLTEEIHALLLSNSVNLKTGDLISICNSAKKHKVTVVCNI</sequence>
<dbReference type="PROSITE" id="PS50263">
    <property type="entry name" value="CN_HYDROLASE"/>
    <property type="match status" value="1"/>
</dbReference>
<dbReference type="InterPro" id="IPR000132">
    <property type="entry name" value="Nitrilase/CN_hydratase_CS"/>
</dbReference>
<accession>A0A381ZP53</accession>
<dbReference type="InterPro" id="IPR003010">
    <property type="entry name" value="C-N_Hydrolase"/>
</dbReference>
<evidence type="ECO:0000259" key="2">
    <source>
        <dbReference type="PROSITE" id="PS50263"/>
    </source>
</evidence>
<feature type="non-terminal residue" evidence="3">
    <location>
        <position position="1"/>
    </location>
</feature>
<dbReference type="AlphaFoldDB" id="A0A381ZP53"/>
<dbReference type="PANTHER" id="PTHR46044:SF1">
    <property type="entry name" value="CN HYDROLASE DOMAIN-CONTAINING PROTEIN"/>
    <property type="match status" value="1"/>
</dbReference>
<dbReference type="InterPro" id="IPR036526">
    <property type="entry name" value="C-N_Hydrolase_sf"/>
</dbReference>
<evidence type="ECO:0000256" key="1">
    <source>
        <dbReference type="ARBA" id="ARBA00008129"/>
    </source>
</evidence>
<dbReference type="PANTHER" id="PTHR46044">
    <property type="entry name" value="NITRILASE"/>
    <property type="match status" value="1"/>
</dbReference>
<dbReference type="SUPFAM" id="SSF56317">
    <property type="entry name" value="Carbon-nitrogen hydrolase"/>
    <property type="match status" value="1"/>
</dbReference>
<feature type="domain" description="CN hydrolase" evidence="2">
    <location>
        <begin position="2"/>
        <end position="101"/>
    </location>
</feature>
<dbReference type="InterPro" id="IPR044149">
    <property type="entry name" value="Nitrilases_CHs"/>
</dbReference>
<name>A0A381ZP53_9ZZZZ</name>
<proteinExistence type="inferred from homology"/>
<comment type="similarity">
    <text evidence="1">Belongs to the carbon-nitrogen hydrolase superfamily. Nitrilase family.</text>
</comment>